<dbReference type="Gene3D" id="3.60.110.10">
    <property type="entry name" value="Carbon-nitrogen hydrolase"/>
    <property type="match status" value="1"/>
</dbReference>
<dbReference type="InterPro" id="IPR003010">
    <property type="entry name" value="C-N_Hydrolase"/>
</dbReference>
<sequence>MSDQTVSDRRIVRVAAVQIAPDLDTPGGTLRKVCDAIDEAAGKGARLVVFPETFVPYYPYFSFVRPPVQSGRDTCSCTSARWRCPARSRRRWPNARAPAASWWCWG</sequence>
<reference evidence="4" key="1">
    <citation type="journal article" date="2019" name="Int. J. Syst. Evol. Microbiol.">
        <title>The Global Catalogue of Microorganisms (GCM) 10K type strain sequencing project: providing services to taxonomists for standard genome sequencing and annotation.</title>
        <authorList>
            <consortium name="The Broad Institute Genomics Platform"/>
            <consortium name="The Broad Institute Genome Sequencing Center for Infectious Disease"/>
            <person name="Wu L."/>
            <person name="Ma J."/>
        </authorList>
    </citation>
    <scope>NUCLEOTIDE SEQUENCE [LARGE SCALE GENOMIC DNA]</scope>
    <source>
        <strain evidence="4">JCM 17666</strain>
    </source>
</reference>
<feature type="domain" description="CN hydrolase" evidence="2">
    <location>
        <begin position="12"/>
        <end position="106"/>
    </location>
</feature>
<organism evidence="3 4">
    <name type="scientific">Pigmentiphaga soli</name>
    <dbReference type="NCBI Taxonomy" id="1007095"/>
    <lineage>
        <taxon>Bacteria</taxon>
        <taxon>Pseudomonadati</taxon>
        <taxon>Pseudomonadota</taxon>
        <taxon>Betaproteobacteria</taxon>
        <taxon>Burkholderiales</taxon>
        <taxon>Alcaligenaceae</taxon>
        <taxon>Pigmentiphaga</taxon>
    </lineage>
</organism>
<evidence type="ECO:0000256" key="1">
    <source>
        <dbReference type="ARBA" id="ARBA00008129"/>
    </source>
</evidence>
<protein>
    <recommendedName>
        <fullName evidence="2">CN hydrolase domain-containing protein</fullName>
    </recommendedName>
</protein>
<gene>
    <name evidence="3" type="ORF">GCM10023144_36380</name>
</gene>
<proteinExistence type="inferred from homology"/>
<dbReference type="Pfam" id="PF00795">
    <property type="entry name" value="CN_hydrolase"/>
    <property type="match status" value="1"/>
</dbReference>
<comment type="similarity">
    <text evidence="1">Belongs to the carbon-nitrogen hydrolase superfamily. Nitrilase family.</text>
</comment>
<dbReference type="InterPro" id="IPR036526">
    <property type="entry name" value="C-N_Hydrolase_sf"/>
</dbReference>
<dbReference type="InterPro" id="IPR044149">
    <property type="entry name" value="Nitrilases_CHs"/>
</dbReference>
<dbReference type="PROSITE" id="PS50263">
    <property type="entry name" value="CN_HYDROLASE"/>
    <property type="match status" value="1"/>
</dbReference>
<dbReference type="SUPFAM" id="SSF56317">
    <property type="entry name" value="Carbon-nitrogen hydrolase"/>
    <property type="match status" value="1"/>
</dbReference>
<dbReference type="Proteomes" id="UP001501671">
    <property type="component" value="Unassembled WGS sequence"/>
</dbReference>
<keyword evidence="4" id="KW-1185">Reference proteome</keyword>
<dbReference type="EMBL" id="BAABFO010000020">
    <property type="protein sequence ID" value="GAA4338861.1"/>
    <property type="molecule type" value="Genomic_DNA"/>
</dbReference>
<name>A0ABP8HG08_9BURK</name>
<accession>A0ABP8HG08</accession>
<evidence type="ECO:0000313" key="3">
    <source>
        <dbReference type="EMBL" id="GAA4338861.1"/>
    </source>
</evidence>
<evidence type="ECO:0000259" key="2">
    <source>
        <dbReference type="PROSITE" id="PS50263"/>
    </source>
</evidence>
<dbReference type="PANTHER" id="PTHR46044">
    <property type="entry name" value="NITRILASE"/>
    <property type="match status" value="1"/>
</dbReference>
<dbReference type="RefSeq" id="WP_425570298.1">
    <property type="nucleotide sequence ID" value="NZ_BAABFO010000020.1"/>
</dbReference>
<comment type="caution">
    <text evidence="3">The sequence shown here is derived from an EMBL/GenBank/DDBJ whole genome shotgun (WGS) entry which is preliminary data.</text>
</comment>
<evidence type="ECO:0000313" key="4">
    <source>
        <dbReference type="Proteomes" id="UP001501671"/>
    </source>
</evidence>
<dbReference type="PANTHER" id="PTHR46044:SF1">
    <property type="entry name" value="CN HYDROLASE DOMAIN-CONTAINING PROTEIN"/>
    <property type="match status" value="1"/>
</dbReference>